<sequence length="91" mass="9969">MKCPQGWEQKLVNISLNCCFRVVCLLPKAGHCKAVYRDVVGSANYVAPEVLRRNNGKEIDVWSAGVILYVLLSGTPPFWGVCTTASQLITA</sequence>
<keyword evidence="2" id="KW-0723">Serine/threonine-protein kinase</keyword>
<dbReference type="Gene3D" id="1.10.510.10">
    <property type="entry name" value="Transferase(Phosphotransferase) domain 1"/>
    <property type="match status" value="1"/>
</dbReference>
<dbReference type="InterPro" id="IPR050205">
    <property type="entry name" value="CDPK_Ser/Thr_kinases"/>
</dbReference>
<organism evidence="8 9">
    <name type="scientific">Vitis vinifera</name>
    <name type="common">Grape</name>
    <dbReference type="NCBI Taxonomy" id="29760"/>
    <lineage>
        <taxon>Eukaryota</taxon>
        <taxon>Viridiplantae</taxon>
        <taxon>Streptophyta</taxon>
        <taxon>Embryophyta</taxon>
        <taxon>Tracheophyta</taxon>
        <taxon>Spermatophyta</taxon>
        <taxon>Magnoliopsida</taxon>
        <taxon>eudicotyledons</taxon>
        <taxon>Gunneridae</taxon>
        <taxon>Pentapetalae</taxon>
        <taxon>rosids</taxon>
        <taxon>Vitales</taxon>
        <taxon>Vitaceae</taxon>
        <taxon>Viteae</taxon>
        <taxon>Vitis</taxon>
    </lineage>
</organism>
<keyword evidence="3" id="KW-0808">Transferase</keyword>
<comment type="similarity">
    <text evidence="1">Belongs to the protein kinase superfamily. CAMK Ser/Thr protein kinase family. CaMK subfamily.</text>
</comment>
<dbReference type="SUPFAM" id="SSF56112">
    <property type="entry name" value="Protein kinase-like (PK-like)"/>
    <property type="match status" value="1"/>
</dbReference>
<dbReference type="Proteomes" id="UP000288805">
    <property type="component" value="Unassembled WGS sequence"/>
</dbReference>
<dbReference type="PANTHER" id="PTHR24349">
    <property type="entry name" value="SERINE/THREONINE-PROTEIN KINASE"/>
    <property type="match status" value="1"/>
</dbReference>
<protein>
    <submittedName>
        <fullName evidence="8">Calcium-dependent protein kinase 19</fullName>
    </submittedName>
</protein>
<keyword evidence="4" id="KW-0547">Nucleotide-binding</keyword>
<evidence type="ECO:0000259" key="7">
    <source>
        <dbReference type="PROSITE" id="PS50011"/>
    </source>
</evidence>
<dbReference type="AlphaFoldDB" id="A0A438K488"/>
<dbReference type="GO" id="GO:0005524">
    <property type="term" value="F:ATP binding"/>
    <property type="evidence" value="ECO:0007669"/>
    <property type="project" value="UniProtKB-KW"/>
</dbReference>
<dbReference type="InterPro" id="IPR000719">
    <property type="entry name" value="Prot_kinase_dom"/>
</dbReference>
<keyword evidence="6" id="KW-0067">ATP-binding</keyword>
<proteinExistence type="inferred from homology"/>
<gene>
    <name evidence="8" type="primary">CPK19_0</name>
    <name evidence="8" type="ORF">CK203_005567</name>
</gene>
<evidence type="ECO:0000256" key="5">
    <source>
        <dbReference type="ARBA" id="ARBA00022777"/>
    </source>
</evidence>
<evidence type="ECO:0000256" key="4">
    <source>
        <dbReference type="ARBA" id="ARBA00022741"/>
    </source>
</evidence>
<evidence type="ECO:0000313" key="8">
    <source>
        <dbReference type="EMBL" id="RVX16007.1"/>
    </source>
</evidence>
<reference evidence="8 9" key="1">
    <citation type="journal article" date="2018" name="PLoS Genet.">
        <title>Population sequencing reveals clonal diversity and ancestral inbreeding in the grapevine cultivar Chardonnay.</title>
        <authorList>
            <person name="Roach M.J."/>
            <person name="Johnson D.L."/>
            <person name="Bohlmann J."/>
            <person name="van Vuuren H.J."/>
            <person name="Jones S.J."/>
            <person name="Pretorius I.S."/>
            <person name="Schmidt S.A."/>
            <person name="Borneman A.R."/>
        </authorList>
    </citation>
    <scope>NUCLEOTIDE SEQUENCE [LARGE SCALE GENOMIC DNA]</scope>
    <source>
        <strain evidence="9">cv. Chardonnay</strain>
        <tissue evidence="8">Leaf</tissue>
    </source>
</reference>
<dbReference type="Pfam" id="PF00069">
    <property type="entry name" value="Pkinase"/>
    <property type="match status" value="1"/>
</dbReference>
<evidence type="ECO:0000256" key="6">
    <source>
        <dbReference type="ARBA" id="ARBA00022840"/>
    </source>
</evidence>
<comment type="caution">
    <text evidence="8">The sequence shown here is derived from an EMBL/GenBank/DDBJ whole genome shotgun (WGS) entry which is preliminary data.</text>
</comment>
<dbReference type="PROSITE" id="PS50011">
    <property type="entry name" value="PROTEIN_KINASE_DOM"/>
    <property type="match status" value="1"/>
</dbReference>
<feature type="domain" description="Protein kinase" evidence="7">
    <location>
        <begin position="1"/>
        <end position="91"/>
    </location>
</feature>
<accession>A0A438K488</accession>
<evidence type="ECO:0000256" key="1">
    <source>
        <dbReference type="ARBA" id="ARBA00005354"/>
    </source>
</evidence>
<evidence type="ECO:0000256" key="3">
    <source>
        <dbReference type="ARBA" id="ARBA00022679"/>
    </source>
</evidence>
<dbReference type="EMBL" id="QGNW01000017">
    <property type="protein sequence ID" value="RVX16007.1"/>
    <property type="molecule type" value="Genomic_DNA"/>
</dbReference>
<dbReference type="GO" id="GO:0004674">
    <property type="term" value="F:protein serine/threonine kinase activity"/>
    <property type="evidence" value="ECO:0007669"/>
    <property type="project" value="UniProtKB-KW"/>
</dbReference>
<keyword evidence="5 8" id="KW-0418">Kinase</keyword>
<evidence type="ECO:0000313" key="9">
    <source>
        <dbReference type="Proteomes" id="UP000288805"/>
    </source>
</evidence>
<name>A0A438K488_VITVI</name>
<dbReference type="InterPro" id="IPR011009">
    <property type="entry name" value="Kinase-like_dom_sf"/>
</dbReference>
<evidence type="ECO:0000256" key="2">
    <source>
        <dbReference type="ARBA" id="ARBA00022527"/>
    </source>
</evidence>